<dbReference type="CDD" id="cd14046">
    <property type="entry name" value="STKc_EIF2AK4_GCN2_rpt2"/>
    <property type="match status" value="1"/>
</dbReference>
<evidence type="ECO:0000313" key="18">
    <source>
        <dbReference type="Proteomes" id="UP001152799"/>
    </source>
</evidence>
<dbReference type="Pfam" id="PF00069">
    <property type="entry name" value="Pkinase"/>
    <property type="match status" value="3"/>
</dbReference>
<evidence type="ECO:0000256" key="2">
    <source>
        <dbReference type="ARBA" id="ARBA00022527"/>
    </source>
</evidence>
<comment type="catalytic activity">
    <reaction evidence="8">
        <text>L-threonyl-[protein] + ATP = O-phospho-L-threonyl-[protein] + ADP + H(+)</text>
        <dbReference type="Rhea" id="RHEA:46608"/>
        <dbReference type="Rhea" id="RHEA-COMP:11060"/>
        <dbReference type="Rhea" id="RHEA-COMP:11605"/>
        <dbReference type="ChEBI" id="CHEBI:15378"/>
        <dbReference type="ChEBI" id="CHEBI:30013"/>
        <dbReference type="ChEBI" id="CHEBI:30616"/>
        <dbReference type="ChEBI" id="CHEBI:61977"/>
        <dbReference type="ChEBI" id="CHEBI:456216"/>
        <dbReference type="EC" id="2.7.11.1"/>
    </reaction>
</comment>
<dbReference type="GO" id="GO:0000077">
    <property type="term" value="P:DNA damage checkpoint signaling"/>
    <property type="evidence" value="ECO:0007669"/>
    <property type="project" value="InterPro"/>
</dbReference>
<dbReference type="InterPro" id="IPR036621">
    <property type="entry name" value="Anticodon-bd_dom_sf"/>
</dbReference>
<feature type="region of interest" description="Disordered" evidence="14">
    <location>
        <begin position="1440"/>
        <end position="1461"/>
    </location>
</feature>
<feature type="domain" description="Protein kinase" evidence="15">
    <location>
        <begin position="216"/>
        <end position="472"/>
    </location>
</feature>
<evidence type="ECO:0000259" key="15">
    <source>
        <dbReference type="PROSITE" id="PS50011"/>
    </source>
</evidence>
<evidence type="ECO:0000256" key="9">
    <source>
        <dbReference type="ARBA" id="ARBA00048679"/>
    </source>
</evidence>
<dbReference type="GO" id="GO:0005829">
    <property type="term" value="C:cytosol"/>
    <property type="evidence" value="ECO:0007669"/>
    <property type="project" value="TreeGrafter"/>
</dbReference>
<dbReference type="EMBL" id="OU892278">
    <property type="protein sequence ID" value="CAG9763995.1"/>
    <property type="molecule type" value="Genomic_DNA"/>
</dbReference>
<dbReference type="Proteomes" id="UP001152799">
    <property type="component" value="Chromosome 2"/>
</dbReference>
<dbReference type="GO" id="GO:0004694">
    <property type="term" value="F:eukaryotic translation initiation factor 2alpha kinase activity"/>
    <property type="evidence" value="ECO:0007669"/>
    <property type="project" value="InterPro"/>
</dbReference>
<keyword evidence="2" id="KW-0723">Serine/threonine-protein kinase</keyword>
<dbReference type="Gene3D" id="1.10.510.10">
    <property type="entry name" value="Transferase(Phosphotransferase) domain 1"/>
    <property type="match status" value="2"/>
</dbReference>
<dbReference type="OrthoDB" id="6778822at2759"/>
<organism evidence="17 18">
    <name type="scientific">Ceutorhynchus assimilis</name>
    <name type="common">cabbage seed weevil</name>
    <dbReference type="NCBI Taxonomy" id="467358"/>
    <lineage>
        <taxon>Eukaryota</taxon>
        <taxon>Metazoa</taxon>
        <taxon>Ecdysozoa</taxon>
        <taxon>Arthropoda</taxon>
        <taxon>Hexapoda</taxon>
        <taxon>Insecta</taxon>
        <taxon>Pterygota</taxon>
        <taxon>Neoptera</taxon>
        <taxon>Endopterygota</taxon>
        <taxon>Coleoptera</taxon>
        <taxon>Polyphaga</taxon>
        <taxon>Cucujiformia</taxon>
        <taxon>Curculionidae</taxon>
        <taxon>Ceutorhynchinae</taxon>
        <taxon>Ceutorhynchus</taxon>
    </lineage>
</organism>
<dbReference type="Gene3D" id="3.30.930.10">
    <property type="entry name" value="Bira Bifunctional Protein, Domain 2"/>
    <property type="match status" value="1"/>
</dbReference>
<dbReference type="PROSITE" id="PS50908">
    <property type="entry name" value="RWD"/>
    <property type="match status" value="1"/>
</dbReference>
<dbReference type="InterPro" id="IPR045864">
    <property type="entry name" value="aa-tRNA-synth_II/BPL/LPL"/>
</dbReference>
<dbReference type="SUPFAM" id="SSF56112">
    <property type="entry name" value="Protein kinase-like (PK-like)"/>
    <property type="match status" value="2"/>
</dbReference>
<dbReference type="FunFam" id="3.10.110.10:FF:000057">
    <property type="entry name" value="eukaryotic translation initiation factor 2-alpha kinase 4"/>
    <property type="match status" value="1"/>
</dbReference>
<evidence type="ECO:0000313" key="17">
    <source>
        <dbReference type="EMBL" id="CAG9763995.1"/>
    </source>
</evidence>
<feature type="binding site" evidence="11">
    <location>
        <begin position="526"/>
        <end position="534"/>
    </location>
    <ligand>
        <name>ATP</name>
        <dbReference type="ChEBI" id="CHEBI:30616"/>
    </ligand>
</feature>
<dbReference type="InterPro" id="IPR017441">
    <property type="entry name" value="Protein_kinase_ATP_BS"/>
</dbReference>
<dbReference type="Gene3D" id="3.10.110.10">
    <property type="entry name" value="Ubiquitin Conjugating Enzyme"/>
    <property type="match status" value="1"/>
</dbReference>
<dbReference type="InterPro" id="IPR000719">
    <property type="entry name" value="Prot_kinase_dom"/>
</dbReference>
<dbReference type="Gene3D" id="3.30.200.20">
    <property type="entry name" value="Phosphorylase Kinase, domain 1"/>
    <property type="match status" value="1"/>
</dbReference>
<feature type="domain" description="Protein kinase" evidence="15">
    <location>
        <begin position="520"/>
        <end position="934"/>
    </location>
</feature>
<feature type="compositionally biased region" description="Low complexity" evidence="14">
    <location>
        <begin position="204"/>
        <end position="217"/>
    </location>
</feature>
<comment type="similarity">
    <text evidence="7">Belongs to the protein kinase superfamily. Ser/Thr protein kinase family. GCN2 subfamily.</text>
</comment>
<dbReference type="Pfam" id="PF13393">
    <property type="entry name" value="tRNA-synt_His"/>
    <property type="match status" value="1"/>
</dbReference>
<evidence type="ECO:0000259" key="16">
    <source>
        <dbReference type="PROSITE" id="PS50908"/>
    </source>
</evidence>
<evidence type="ECO:0000256" key="8">
    <source>
        <dbReference type="ARBA" id="ARBA00047899"/>
    </source>
</evidence>
<dbReference type="InterPro" id="IPR006575">
    <property type="entry name" value="RWD_dom"/>
</dbReference>
<gene>
    <name evidence="17" type="ORF">CEUTPL_LOCUS4643</name>
</gene>
<dbReference type="InterPro" id="IPR050339">
    <property type="entry name" value="CC_SR_Kinase"/>
</dbReference>
<feature type="compositionally biased region" description="Polar residues" evidence="14">
    <location>
        <begin position="1441"/>
        <end position="1455"/>
    </location>
</feature>
<dbReference type="PROSITE" id="PS00107">
    <property type="entry name" value="PROTEIN_KINASE_ATP"/>
    <property type="match status" value="1"/>
</dbReference>
<dbReference type="EC" id="2.7.11.1" evidence="1"/>
<dbReference type="SUPFAM" id="SSF55681">
    <property type="entry name" value="Class II aaRS and biotin synthetases"/>
    <property type="match status" value="1"/>
</dbReference>
<evidence type="ECO:0000256" key="7">
    <source>
        <dbReference type="ARBA" id="ARBA00037982"/>
    </source>
</evidence>
<keyword evidence="5" id="KW-0418">Kinase</keyword>
<feature type="coiled-coil region" evidence="13">
    <location>
        <begin position="139"/>
        <end position="186"/>
    </location>
</feature>
<dbReference type="GO" id="GO:0005634">
    <property type="term" value="C:nucleus"/>
    <property type="evidence" value="ECO:0007669"/>
    <property type="project" value="TreeGrafter"/>
</dbReference>
<feature type="region of interest" description="Disordered" evidence="14">
    <location>
        <begin position="193"/>
        <end position="225"/>
    </location>
</feature>
<sequence>MSYEDSLEVRQNNEFEALQAIYGDDLKDLRKKAAWNKWTPLDLSITLTPQRGSSGNREVYVKVNLHIICSETYPNKVPSILLENGKGISQTFLLQLKDELEEKAQDYKGEEMIFQLCQHVEEFLHRHNKPAMKSFYHEMLQQQQEKKKEEEMQKQLEVDRKRENMMKEVQKRQEMLKAEVRLQRERQRSITEIECEEETHRKSSLSNRRNNNSSTTETSEESSCDHKGTVMLEFNGRNVQRGKCLSHNDPYNVTFTGIDTETGELVEISQWNLPVKSHESSQILKNVASIEQELNYLLKFCHINLVHYLGFKYDFVGDRVVVYVLKEFVSGTTCNSLFSIQNLKVDIDYLKHLAKGTLTAIDYIHRNKAVHKDLSDKCVSVNEKGIIKVSDYSIPRRLLDLVTHSTHTHCNYSKMTDIFDFGKLILCLLGYEDNIEVPTNIQSDLYDLLLKCLCENEEQRLTANQLLNHSFFHKPIVHFSPQQIRPDIPIERNISPEITHPSFLSTSIGIGQAARIENEFEILDNLGKGAFGDVLKVKNKLDGGYYAIKRIKLNPKNKALNKKIVREVTLLSRLNHENVVRYYNSWIEPATVEGNVDADSSGATTTTPTSEHPRKPMEVVRKDELSFDDDIEAMAPPMKKVEISIAYDNASSDDDDDDDSSDGDDSFKVPNRFNQDSDSDSDGIEFARGSDDDDEESSSSKNCTLSTDNQCNELKSESPQNIPKQKEFLYIQMEFCEKSTLRTAIDENLYLDEDRVWRLFREIVEGLTHIHQQGMIHRDLKPVNIFLDSFDHVKIGDFGLATTIAIRSKQGDVFGVSKSQAESLREDLGDESKTGQVGTALYVAPEINSAAKGFYNQKVDIYSLGIILFEMCYKPLETGMERIKILTKLRMKDITFPEEFCQKNERAQFLIRWLLNHDISKRPTSQELLQSEHLPPPVLEERELQELVRHTLSNPQLKGYRYLISSCFKQKITPAQDITYDRDPIVPISSKPLNVLEFVREACVKIFKQHGAQNLATPLLMPKSKYYEDAESCVKLMTHFGNIVSLPHDLRVSFARYVAWNNISSFRRYSVERVYKEKKVFGFMPREFYECAFDIVTPNQGSLMADAETLYLVYEIIKELPGVKNKHFLIRLNHTALFRAILLHCGLKDKHEELLHLLQDIKDGKVPKSQLQNFLIHKGLSDNMINLLINFINSEIEISKATNQFQTVTKKKSGEASALAKLALQELKTIVQNAEIYGVTFDFVIAPGLVYNIQQFSGMICQVACELKKKRKHDNKEVVAFGGRYDTMISYYRNIMEQTSMLPKGIQQSAVGISISLDKLVQAVQKEESEDMPRLDALDAIVCSVGSKQLIKEKTKILRSLWAAGVRCSLIEASNTVEVQEQLMELGVSYAIILKDNDQGLVRIRSWDKDSRESFDRFQEKLYTTSELVENMQKILKNRSDSIGENTQSSSLLTRSESKTSYSERNESEAVVDILLVTTEKLSSNSRRRCENQVRSQLDGLFKKLSGPTTVIAVNIESSVIRTLTSFLEFENEAVFWKSVNNCTGKHQKHKQYLNEICEEIMEVRMKKTNPTVILYSLTDNFYKVFI</sequence>
<dbReference type="PANTHER" id="PTHR11042:SF136">
    <property type="entry name" value="EIF-2-ALPHA KINASE GCN2"/>
    <property type="match status" value="1"/>
</dbReference>
<evidence type="ECO:0000256" key="6">
    <source>
        <dbReference type="ARBA" id="ARBA00022840"/>
    </source>
</evidence>
<dbReference type="SUPFAM" id="SSF54495">
    <property type="entry name" value="UBC-like"/>
    <property type="match status" value="1"/>
</dbReference>
<dbReference type="InterPro" id="IPR016255">
    <property type="entry name" value="Gcn2"/>
</dbReference>
<evidence type="ECO:0000256" key="4">
    <source>
        <dbReference type="ARBA" id="ARBA00022741"/>
    </source>
</evidence>
<dbReference type="PANTHER" id="PTHR11042">
    <property type="entry name" value="EUKARYOTIC TRANSLATION INITIATION FACTOR 2-ALPHA KINASE EIF2-ALPHA KINASE -RELATED"/>
    <property type="match status" value="1"/>
</dbReference>
<proteinExistence type="inferred from homology"/>
<name>A0A9N9QGK1_9CUCU</name>
<accession>A0A9N9QGK1</accession>
<feature type="region of interest" description="Disordered" evidence="14">
    <location>
        <begin position="594"/>
        <end position="621"/>
    </location>
</feature>
<dbReference type="InterPro" id="IPR041715">
    <property type="entry name" value="HisRS-like_core"/>
</dbReference>
<feature type="binding site" evidence="11 12">
    <location>
        <position position="549"/>
    </location>
    <ligand>
        <name>ATP</name>
        <dbReference type="ChEBI" id="CHEBI:30616"/>
    </ligand>
</feature>
<evidence type="ECO:0000256" key="11">
    <source>
        <dbReference type="PIRSR" id="PIRSR000660-2"/>
    </source>
</evidence>
<dbReference type="InterPro" id="IPR008271">
    <property type="entry name" value="Ser/Thr_kinase_AS"/>
</dbReference>
<feature type="compositionally biased region" description="Polar residues" evidence="14">
    <location>
        <begin position="601"/>
        <end position="610"/>
    </location>
</feature>
<evidence type="ECO:0000256" key="1">
    <source>
        <dbReference type="ARBA" id="ARBA00012513"/>
    </source>
</evidence>
<dbReference type="SMART" id="SM00220">
    <property type="entry name" value="S_TKc"/>
    <property type="match status" value="1"/>
</dbReference>
<dbReference type="PROSITE" id="PS00108">
    <property type="entry name" value="PROTEIN_KINASE_ST"/>
    <property type="match status" value="1"/>
</dbReference>
<keyword evidence="3" id="KW-0808">Transferase</keyword>
<feature type="active site" description="Proton acceptor" evidence="10">
    <location>
        <position position="779"/>
    </location>
</feature>
<reference evidence="17" key="1">
    <citation type="submission" date="2022-01" db="EMBL/GenBank/DDBJ databases">
        <authorList>
            <person name="King R."/>
        </authorList>
    </citation>
    <scope>NUCLEOTIDE SEQUENCE</scope>
</reference>
<evidence type="ECO:0000256" key="12">
    <source>
        <dbReference type="PROSITE-ProRule" id="PRU10141"/>
    </source>
</evidence>
<evidence type="ECO:0000256" key="13">
    <source>
        <dbReference type="SAM" id="Coils"/>
    </source>
</evidence>
<feature type="compositionally biased region" description="Acidic residues" evidence="14">
    <location>
        <begin position="651"/>
        <end position="664"/>
    </location>
</feature>
<evidence type="ECO:0000256" key="10">
    <source>
        <dbReference type="PIRSR" id="PIRSR000660-1"/>
    </source>
</evidence>
<dbReference type="PROSITE" id="PS50011">
    <property type="entry name" value="PROTEIN_KINASE_DOM"/>
    <property type="match status" value="2"/>
</dbReference>
<evidence type="ECO:0000256" key="14">
    <source>
        <dbReference type="SAM" id="MobiDB-lite"/>
    </source>
</evidence>
<dbReference type="PIRSF" id="PIRSF000660">
    <property type="entry name" value="Ser/Thr_PK_GCN2"/>
    <property type="match status" value="1"/>
</dbReference>
<feature type="region of interest" description="Disordered" evidence="14">
    <location>
        <begin position="649"/>
        <end position="719"/>
    </location>
</feature>
<dbReference type="Pfam" id="PF05773">
    <property type="entry name" value="RWD"/>
    <property type="match status" value="1"/>
</dbReference>
<feature type="compositionally biased region" description="Basic and acidic residues" evidence="14">
    <location>
        <begin position="611"/>
        <end position="621"/>
    </location>
</feature>
<comment type="catalytic activity">
    <reaction evidence="9">
        <text>L-seryl-[protein] + ATP = O-phospho-L-seryl-[protein] + ADP + H(+)</text>
        <dbReference type="Rhea" id="RHEA:17989"/>
        <dbReference type="Rhea" id="RHEA-COMP:9863"/>
        <dbReference type="Rhea" id="RHEA-COMP:11604"/>
        <dbReference type="ChEBI" id="CHEBI:15378"/>
        <dbReference type="ChEBI" id="CHEBI:29999"/>
        <dbReference type="ChEBI" id="CHEBI:30616"/>
        <dbReference type="ChEBI" id="CHEBI:83421"/>
        <dbReference type="ChEBI" id="CHEBI:456216"/>
        <dbReference type="EC" id="2.7.11.1"/>
    </reaction>
</comment>
<protein>
    <recommendedName>
        <fullName evidence="1">non-specific serine/threonine protein kinase</fullName>
        <ecNumber evidence="1">2.7.11.1</ecNumber>
    </recommendedName>
</protein>
<dbReference type="GO" id="GO:0005524">
    <property type="term" value="F:ATP binding"/>
    <property type="evidence" value="ECO:0007669"/>
    <property type="project" value="UniProtKB-UniRule"/>
</dbReference>
<feature type="domain" description="RWD" evidence="16">
    <location>
        <begin position="13"/>
        <end position="127"/>
    </location>
</feature>
<evidence type="ECO:0000256" key="3">
    <source>
        <dbReference type="ARBA" id="ARBA00022679"/>
    </source>
</evidence>
<feature type="compositionally biased region" description="Polar residues" evidence="14">
    <location>
        <begin position="701"/>
        <end position="719"/>
    </location>
</feature>
<dbReference type="SMART" id="SM00591">
    <property type="entry name" value="RWD"/>
    <property type="match status" value="1"/>
</dbReference>
<dbReference type="Gene3D" id="3.40.50.800">
    <property type="entry name" value="Anticodon-binding domain"/>
    <property type="match status" value="1"/>
</dbReference>
<dbReference type="GO" id="GO:1990625">
    <property type="term" value="P:negative regulation of cytoplasmic translational initiation in response to stress"/>
    <property type="evidence" value="ECO:0007669"/>
    <property type="project" value="TreeGrafter"/>
</dbReference>
<dbReference type="CDD" id="cd23823">
    <property type="entry name" value="RWD_GCN2"/>
    <property type="match status" value="1"/>
</dbReference>
<dbReference type="InterPro" id="IPR016135">
    <property type="entry name" value="UBQ-conjugating_enzyme/RWD"/>
</dbReference>
<keyword evidence="13" id="KW-0175">Coiled coil</keyword>
<evidence type="ECO:0000256" key="5">
    <source>
        <dbReference type="ARBA" id="ARBA00022777"/>
    </source>
</evidence>
<keyword evidence="4 11" id="KW-0547">Nucleotide-binding</keyword>
<keyword evidence="18" id="KW-1185">Reference proteome</keyword>
<dbReference type="InterPro" id="IPR011009">
    <property type="entry name" value="Kinase-like_dom_sf"/>
</dbReference>
<keyword evidence="6 11" id="KW-0067">ATP-binding</keyword>